<dbReference type="PROSITE" id="PS50088">
    <property type="entry name" value="ANK_REPEAT"/>
    <property type="match status" value="1"/>
</dbReference>
<dbReference type="PROSITE" id="PS50297">
    <property type="entry name" value="ANK_REP_REGION"/>
    <property type="match status" value="1"/>
</dbReference>
<proteinExistence type="predicted"/>
<feature type="domain" description="C2H2-type" evidence="8">
    <location>
        <begin position="605"/>
        <end position="633"/>
    </location>
</feature>
<dbReference type="GO" id="GO:0001228">
    <property type="term" value="F:DNA-binding transcription activator activity, RNA polymerase II-specific"/>
    <property type="evidence" value="ECO:0007669"/>
    <property type="project" value="TreeGrafter"/>
</dbReference>
<evidence type="ECO:0000256" key="1">
    <source>
        <dbReference type="ARBA" id="ARBA00022723"/>
    </source>
</evidence>
<keyword evidence="10" id="KW-1185">Reference proteome</keyword>
<feature type="domain" description="C2H2-type" evidence="8">
    <location>
        <begin position="547"/>
        <end position="575"/>
    </location>
</feature>
<dbReference type="Gene3D" id="3.30.160.60">
    <property type="entry name" value="Classic Zinc Finger"/>
    <property type="match status" value="8"/>
</dbReference>
<evidence type="ECO:0000256" key="5">
    <source>
        <dbReference type="ARBA" id="ARBA00023242"/>
    </source>
</evidence>
<dbReference type="Pfam" id="PF00096">
    <property type="entry name" value="zf-C2H2"/>
    <property type="match status" value="7"/>
</dbReference>
<dbReference type="InterPro" id="IPR013087">
    <property type="entry name" value="Znf_C2H2_type"/>
</dbReference>
<dbReference type="PROSITE" id="PS50157">
    <property type="entry name" value="ZINC_FINGER_C2H2_2"/>
    <property type="match status" value="8"/>
</dbReference>
<evidence type="ECO:0000313" key="9">
    <source>
        <dbReference type="EMBL" id="CAB0042709.1"/>
    </source>
</evidence>
<dbReference type="InterPro" id="IPR036770">
    <property type="entry name" value="Ankyrin_rpt-contain_sf"/>
</dbReference>
<keyword evidence="2" id="KW-0677">Repeat</keyword>
<dbReference type="SUPFAM" id="SSF57667">
    <property type="entry name" value="beta-beta-alpha zinc fingers"/>
    <property type="match status" value="5"/>
</dbReference>
<feature type="domain" description="C2H2-type" evidence="8">
    <location>
        <begin position="634"/>
        <end position="662"/>
    </location>
</feature>
<evidence type="ECO:0000256" key="7">
    <source>
        <dbReference type="PROSITE-ProRule" id="PRU00042"/>
    </source>
</evidence>
<evidence type="ECO:0000259" key="8">
    <source>
        <dbReference type="PROSITE" id="PS50157"/>
    </source>
</evidence>
<dbReference type="SMART" id="SM00355">
    <property type="entry name" value="ZnF_C2H2"/>
    <property type="match status" value="9"/>
</dbReference>
<feature type="domain" description="C2H2-type" evidence="8">
    <location>
        <begin position="576"/>
        <end position="604"/>
    </location>
</feature>
<dbReference type="GO" id="GO:0000978">
    <property type="term" value="F:RNA polymerase II cis-regulatory region sequence-specific DNA binding"/>
    <property type="evidence" value="ECO:0007669"/>
    <property type="project" value="TreeGrafter"/>
</dbReference>
<dbReference type="PANTHER" id="PTHR24393">
    <property type="entry name" value="ZINC FINGER PROTEIN"/>
    <property type="match status" value="1"/>
</dbReference>
<name>A0A6H5IZF5_9HYME</name>
<keyword evidence="6" id="KW-0040">ANK repeat</keyword>
<evidence type="ECO:0000256" key="4">
    <source>
        <dbReference type="ARBA" id="ARBA00022833"/>
    </source>
</evidence>
<feature type="domain" description="C2H2-type" evidence="8">
    <location>
        <begin position="721"/>
        <end position="749"/>
    </location>
</feature>
<evidence type="ECO:0000256" key="3">
    <source>
        <dbReference type="ARBA" id="ARBA00022771"/>
    </source>
</evidence>
<evidence type="ECO:0000256" key="2">
    <source>
        <dbReference type="ARBA" id="ARBA00022737"/>
    </source>
</evidence>
<accession>A0A6H5IZF5</accession>
<feature type="repeat" description="ANK" evidence="6">
    <location>
        <begin position="175"/>
        <end position="210"/>
    </location>
</feature>
<keyword evidence="3 7" id="KW-0863">Zinc-finger</keyword>
<dbReference type="GO" id="GO:0008270">
    <property type="term" value="F:zinc ion binding"/>
    <property type="evidence" value="ECO:0007669"/>
    <property type="project" value="UniProtKB-KW"/>
</dbReference>
<dbReference type="AlphaFoldDB" id="A0A6H5IZF5"/>
<dbReference type="PANTHER" id="PTHR24393:SF163">
    <property type="entry name" value="GASTRULA ZINC FINGER PROTEIN XLCGF7.1-LIKE"/>
    <property type="match status" value="1"/>
</dbReference>
<dbReference type="InterPro" id="IPR002110">
    <property type="entry name" value="Ankyrin_rpt"/>
</dbReference>
<evidence type="ECO:0000313" key="10">
    <source>
        <dbReference type="Proteomes" id="UP000479190"/>
    </source>
</evidence>
<dbReference type="Proteomes" id="UP000479190">
    <property type="component" value="Unassembled WGS sequence"/>
</dbReference>
<feature type="domain" description="C2H2-type" evidence="8">
    <location>
        <begin position="663"/>
        <end position="691"/>
    </location>
</feature>
<organism evidence="9 10">
    <name type="scientific">Trichogramma brassicae</name>
    <dbReference type="NCBI Taxonomy" id="86971"/>
    <lineage>
        <taxon>Eukaryota</taxon>
        <taxon>Metazoa</taxon>
        <taxon>Ecdysozoa</taxon>
        <taxon>Arthropoda</taxon>
        <taxon>Hexapoda</taxon>
        <taxon>Insecta</taxon>
        <taxon>Pterygota</taxon>
        <taxon>Neoptera</taxon>
        <taxon>Endopterygota</taxon>
        <taxon>Hymenoptera</taxon>
        <taxon>Apocrita</taxon>
        <taxon>Proctotrupomorpha</taxon>
        <taxon>Chalcidoidea</taxon>
        <taxon>Trichogrammatidae</taxon>
        <taxon>Trichogramma</taxon>
    </lineage>
</organism>
<reference evidence="9 10" key="1">
    <citation type="submission" date="2020-02" db="EMBL/GenBank/DDBJ databases">
        <authorList>
            <person name="Ferguson B K."/>
        </authorList>
    </citation>
    <scope>NUCLEOTIDE SEQUENCE [LARGE SCALE GENOMIC DNA]</scope>
</reference>
<dbReference type="Gene3D" id="1.25.40.20">
    <property type="entry name" value="Ankyrin repeat-containing domain"/>
    <property type="match status" value="2"/>
</dbReference>
<sequence>MNRAESRITHATRVDLIKLKQLRENVKWEDMEERREFLRKFYELIRYWIGELPDLRDIFRRDEIEWLFTETMTTIDPYKAMDIIDFAIKTGYKDDGEPHQLRRATPVHRAARHHCRYKMQSIITRLFRIYDRFDVNCADELGLTHFHVACEYACYDVVEKFFELGQDPNVFVTKTGDTPLHLVLAKPPVYANEVLALLLARGANPNLSNAEGLTPLHVICKGCTENSEAAEILFDLSDDEYRPLRVDARDKLGRTPLQWAVANLFSDTVQVLLDHVDDLSSFDFPTQSHFDECLRGYNLSHDEELRVIYLSYDLMHIVNCLERRGYAIDRSDASTIVKIFTEFGVFKKTPELDEYLRSDEKFVECAKRVTIKPSLSLHDLLRARPAEKAATMCAIEERSRIRDPEPLWWLTEARRRPLVAHLNEIQLRGFCRRWALAGLVELTWLPILCCERVCDFLMNEDLLRICRRQRSTTMNRVEMRDAVRDLCAKRFGNKQSLLLHIKTVHVGCEDYTYRKDFKKNDECEKKFEFRCNLSRPQISVHKGRKDYACDKCEKKFVQRNNLIRHLKTVHEKCKDFACDKCEKKFGLKMNLTRHQMTIHEGQRDYACDKCEKKFGQKPSLLSHQKIVHEGRKDYECDKCEKKFGIQSVLLSHQRIVHEGRKDYECNNCEKKFGIKSTLLLHQKTVHQRRKDFVCDKCEKKFTQKKSLLYHRKTVHDGHKDYACDKCEKKFGSKLDLLKHQRIVHEGRKDYACDKCEKKFGQISSLRHHQKIIHQVRVALAHDIYDDARGGNTPTRFINDTRSASRQSRAFERSRRDLYHLRSRTHNSRRNPYYIIQSRRRRSASCRLDRLKKRRTRCYIHAACPMLREFNDILYTLLCTRVVFQMDAL</sequence>
<feature type="domain" description="C2H2-type" evidence="8">
    <location>
        <begin position="750"/>
        <end position="773"/>
    </location>
</feature>
<feature type="domain" description="C2H2-type" evidence="8">
    <location>
        <begin position="692"/>
        <end position="720"/>
    </location>
</feature>
<keyword evidence="4" id="KW-0862">Zinc</keyword>
<dbReference type="PROSITE" id="PS00028">
    <property type="entry name" value="ZINC_FINGER_C2H2_1"/>
    <property type="match status" value="8"/>
</dbReference>
<dbReference type="Pfam" id="PF12796">
    <property type="entry name" value="Ank_2"/>
    <property type="match status" value="1"/>
</dbReference>
<dbReference type="SMART" id="SM00248">
    <property type="entry name" value="ANK"/>
    <property type="match status" value="4"/>
</dbReference>
<dbReference type="OrthoDB" id="6077919at2759"/>
<evidence type="ECO:0000256" key="6">
    <source>
        <dbReference type="PROSITE-ProRule" id="PRU00023"/>
    </source>
</evidence>
<dbReference type="InterPro" id="IPR036236">
    <property type="entry name" value="Znf_C2H2_sf"/>
</dbReference>
<dbReference type="EMBL" id="CADCXV010001216">
    <property type="protein sequence ID" value="CAB0042709.1"/>
    <property type="molecule type" value="Genomic_DNA"/>
</dbReference>
<gene>
    <name evidence="9" type="ORF">TBRA_LOCUS14313</name>
</gene>
<protein>
    <recommendedName>
        <fullName evidence="8">C2H2-type domain-containing protein</fullName>
    </recommendedName>
</protein>
<dbReference type="SUPFAM" id="SSF48403">
    <property type="entry name" value="Ankyrin repeat"/>
    <property type="match status" value="1"/>
</dbReference>
<dbReference type="GO" id="GO:0005634">
    <property type="term" value="C:nucleus"/>
    <property type="evidence" value="ECO:0007669"/>
    <property type="project" value="TreeGrafter"/>
</dbReference>
<keyword evidence="5" id="KW-0539">Nucleus</keyword>
<keyword evidence="1" id="KW-0479">Metal-binding</keyword>